<evidence type="ECO:0000256" key="8">
    <source>
        <dbReference type="ARBA" id="ARBA00038436"/>
    </source>
</evidence>
<evidence type="ECO:0000256" key="7">
    <source>
        <dbReference type="ARBA" id="ARBA00023136"/>
    </source>
</evidence>
<proteinExistence type="inferred from homology"/>
<feature type="domain" description="Tripartite ATP-independent periplasmic transporters DctQ component" evidence="10">
    <location>
        <begin position="20"/>
        <end position="161"/>
    </location>
</feature>
<dbReference type="InterPro" id="IPR055348">
    <property type="entry name" value="DctQ"/>
</dbReference>
<dbReference type="Proteomes" id="UP001221208">
    <property type="component" value="Unassembled WGS sequence"/>
</dbReference>
<feature type="transmembrane region" description="Helical" evidence="9">
    <location>
        <begin position="12"/>
        <end position="32"/>
    </location>
</feature>
<feature type="transmembrane region" description="Helical" evidence="9">
    <location>
        <begin position="133"/>
        <end position="154"/>
    </location>
</feature>
<keyword evidence="2 9" id="KW-0813">Transport</keyword>
<keyword evidence="4 9" id="KW-0997">Cell inner membrane</keyword>
<dbReference type="InterPro" id="IPR007387">
    <property type="entry name" value="TRAP_DctQ"/>
</dbReference>
<comment type="similarity">
    <text evidence="8 9">Belongs to the TRAP transporter small permease family.</text>
</comment>
<gene>
    <name evidence="11" type="ORF">OIK44_14650</name>
</gene>
<dbReference type="RefSeq" id="WP_273671614.1">
    <property type="nucleotide sequence ID" value="NZ_JAQQXR010000005.1"/>
</dbReference>
<evidence type="ECO:0000256" key="5">
    <source>
        <dbReference type="ARBA" id="ARBA00022692"/>
    </source>
</evidence>
<evidence type="ECO:0000256" key="9">
    <source>
        <dbReference type="RuleBase" id="RU369079"/>
    </source>
</evidence>
<comment type="subcellular location">
    <subcellularLocation>
        <location evidence="1 9">Cell inner membrane</location>
        <topology evidence="1 9">Multi-pass membrane protein</topology>
    </subcellularLocation>
</comment>
<evidence type="ECO:0000313" key="12">
    <source>
        <dbReference type="Proteomes" id="UP001221208"/>
    </source>
</evidence>
<keyword evidence="12" id="KW-1185">Reference proteome</keyword>
<evidence type="ECO:0000256" key="2">
    <source>
        <dbReference type="ARBA" id="ARBA00022448"/>
    </source>
</evidence>
<keyword evidence="6 9" id="KW-1133">Transmembrane helix</keyword>
<evidence type="ECO:0000313" key="11">
    <source>
        <dbReference type="EMBL" id="MDC8758820.1"/>
    </source>
</evidence>
<evidence type="ECO:0000256" key="6">
    <source>
        <dbReference type="ARBA" id="ARBA00022989"/>
    </source>
</evidence>
<comment type="subunit">
    <text evidence="9">The complex comprises the extracytoplasmic solute receptor protein and the two transmembrane proteins.</text>
</comment>
<sequence>MKLLDHLEEWLIASLMGAATLIIFVAVVHRYLAGLPIPGLQDYLIQINTSWAQELCIYMFVWMAKFGAAYGVRTGIHVGVDVLINRMNPQWRDKFVVFGLLSGALFTGIVGTLGASFVWEIGHTDQTSADMEVPMWIVYLAVPLGSYLMCFRFLQVTVQFLKTGNLPKHDHSFVEGLDKELAAEAKGGKA</sequence>
<evidence type="ECO:0000256" key="1">
    <source>
        <dbReference type="ARBA" id="ARBA00004429"/>
    </source>
</evidence>
<protein>
    <recommendedName>
        <fullName evidence="9">TRAP transporter small permease protein</fullName>
    </recommendedName>
</protein>
<evidence type="ECO:0000256" key="4">
    <source>
        <dbReference type="ARBA" id="ARBA00022519"/>
    </source>
</evidence>
<accession>A0ABT5K2C1</accession>
<comment type="caution">
    <text evidence="11">The sequence shown here is derived from an EMBL/GenBank/DDBJ whole genome shotgun (WGS) entry which is preliminary data.</text>
</comment>
<organism evidence="11 12">
    <name type="scientific">Janthinobacterium fluminis</name>
    <dbReference type="NCBI Taxonomy" id="2987524"/>
    <lineage>
        <taxon>Bacteria</taxon>
        <taxon>Pseudomonadati</taxon>
        <taxon>Pseudomonadota</taxon>
        <taxon>Betaproteobacteria</taxon>
        <taxon>Burkholderiales</taxon>
        <taxon>Oxalobacteraceae</taxon>
        <taxon>Janthinobacterium</taxon>
    </lineage>
</organism>
<keyword evidence="5 9" id="KW-0812">Transmembrane</keyword>
<keyword evidence="7 9" id="KW-0472">Membrane</keyword>
<comment type="caution">
    <text evidence="9">Lacks conserved residue(s) required for the propagation of feature annotation.</text>
</comment>
<dbReference type="EMBL" id="JAQQXR010000005">
    <property type="protein sequence ID" value="MDC8758820.1"/>
    <property type="molecule type" value="Genomic_DNA"/>
</dbReference>
<dbReference type="PANTHER" id="PTHR35011">
    <property type="entry name" value="2,3-DIKETO-L-GULONATE TRAP TRANSPORTER SMALL PERMEASE PROTEIN YIAM"/>
    <property type="match status" value="1"/>
</dbReference>
<name>A0ABT5K2C1_9BURK</name>
<feature type="transmembrane region" description="Helical" evidence="9">
    <location>
        <begin position="95"/>
        <end position="121"/>
    </location>
</feature>
<keyword evidence="3" id="KW-1003">Cell membrane</keyword>
<evidence type="ECO:0000259" key="10">
    <source>
        <dbReference type="Pfam" id="PF04290"/>
    </source>
</evidence>
<reference evidence="11 12" key="1">
    <citation type="submission" date="2022-10" db="EMBL/GenBank/DDBJ databases">
        <title>Janthinobacterium sp. hw3 Genome sequencing.</title>
        <authorList>
            <person name="Park S."/>
        </authorList>
    </citation>
    <scope>NUCLEOTIDE SEQUENCE [LARGE SCALE GENOMIC DNA]</scope>
    <source>
        <strain evidence="12">hw3</strain>
    </source>
</reference>
<comment type="function">
    <text evidence="9">Part of the tripartite ATP-independent periplasmic (TRAP) transport system.</text>
</comment>
<evidence type="ECO:0000256" key="3">
    <source>
        <dbReference type="ARBA" id="ARBA00022475"/>
    </source>
</evidence>
<dbReference type="PANTHER" id="PTHR35011:SF2">
    <property type="entry name" value="2,3-DIKETO-L-GULONATE TRAP TRANSPORTER SMALL PERMEASE PROTEIN YIAM"/>
    <property type="match status" value="1"/>
</dbReference>
<dbReference type="Pfam" id="PF04290">
    <property type="entry name" value="DctQ"/>
    <property type="match status" value="1"/>
</dbReference>